<dbReference type="Pfam" id="PF00535">
    <property type="entry name" value="Glycos_transf_2"/>
    <property type="match status" value="1"/>
</dbReference>
<evidence type="ECO:0000313" key="4">
    <source>
        <dbReference type="EMBL" id="RCW95478.1"/>
    </source>
</evidence>
<dbReference type="GO" id="GO:0016757">
    <property type="term" value="F:glycosyltransferase activity"/>
    <property type="evidence" value="ECO:0007669"/>
    <property type="project" value="UniProtKB-KW"/>
</dbReference>
<accession>A0A368ZLR3</accession>
<reference evidence="4 5" key="1">
    <citation type="submission" date="2018-07" db="EMBL/GenBank/DDBJ databases">
        <title>Genomic Encyclopedia of Type Strains, Phase III (KMG-III): the genomes of soil and plant-associated and newly described type strains.</title>
        <authorList>
            <person name="Whitman W."/>
        </authorList>
    </citation>
    <scope>NUCLEOTIDE SEQUENCE [LARGE SCALE GENOMIC DNA]</scope>
    <source>
        <strain evidence="4 5">CECT 7731</strain>
    </source>
</reference>
<evidence type="ECO:0000259" key="2">
    <source>
        <dbReference type="Pfam" id="PF00535"/>
    </source>
</evidence>
<sequence>MKVSLVVAVYKDIEALSLIVESLKTQTYKNFELIVAEDNNGEKIREFVSKIKDIEVIHTSQEDNGIRKSRSQNNAILAATGEYIIFIDGDCIPYSTFIESHALLAKQGLALAGRRVNLGPEYSTKIRTGKISALELERSYVLKLPSLWKDCSEGHIEAGIFLKPHNAVFQKWIFPRASSIVGCNFSCFKSDLIAINGFDESYGETSLPDDTDIEWRLKALGLQVKSCKFAANQFHLYHTRSSRDYSGSQYENDMLARKSKGMFKAQLGLDTHN</sequence>
<dbReference type="Gene3D" id="3.90.550.10">
    <property type="entry name" value="Spore Coat Polysaccharide Biosynthesis Protein SpsA, Chain A"/>
    <property type="match status" value="1"/>
</dbReference>
<feature type="domain" description="Galactosyltransferase C-terminal" evidence="3">
    <location>
        <begin position="176"/>
        <end position="238"/>
    </location>
</feature>
<dbReference type="AlphaFoldDB" id="A0A368ZLR3"/>
<feature type="domain" description="Glycosyltransferase 2-like" evidence="2">
    <location>
        <begin position="4"/>
        <end position="120"/>
    </location>
</feature>
<keyword evidence="4" id="KW-0328">Glycosyltransferase</keyword>
<dbReference type="PANTHER" id="PTHR43685:SF3">
    <property type="entry name" value="SLR2126 PROTEIN"/>
    <property type="match status" value="1"/>
</dbReference>
<protein>
    <submittedName>
        <fullName evidence="4">Galactosyltransferase-like protein</fullName>
    </submittedName>
</protein>
<organism evidence="4 5">
    <name type="scientific">Marinomonas foliarum</name>
    <dbReference type="NCBI Taxonomy" id="491950"/>
    <lineage>
        <taxon>Bacteria</taxon>
        <taxon>Pseudomonadati</taxon>
        <taxon>Pseudomonadota</taxon>
        <taxon>Gammaproteobacteria</taxon>
        <taxon>Oceanospirillales</taxon>
        <taxon>Oceanospirillaceae</taxon>
        <taxon>Marinomonas</taxon>
    </lineage>
</organism>
<proteinExistence type="predicted"/>
<dbReference type="OrthoDB" id="9801954at2"/>
<gene>
    <name evidence="4" type="ORF">DFP77_13830</name>
</gene>
<name>A0A368ZLR3_9GAMM</name>
<dbReference type="InterPro" id="IPR001173">
    <property type="entry name" value="Glyco_trans_2-like"/>
</dbReference>
<dbReference type="Proteomes" id="UP000253506">
    <property type="component" value="Unassembled WGS sequence"/>
</dbReference>
<dbReference type="InterPro" id="IPR050834">
    <property type="entry name" value="Glycosyltransf_2"/>
</dbReference>
<comment type="caution">
    <text evidence="4">The sequence shown here is derived from an EMBL/GenBank/DDBJ whole genome shotgun (WGS) entry which is preliminary data.</text>
</comment>
<dbReference type="InterPro" id="IPR029044">
    <property type="entry name" value="Nucleotide-diphossugar_trans"/>
</dbReference>
<evidence type="ECO:0000259" key="3">
    <source>
        <dbReference type="Pfam" id="PF02709"/>
    </source>
</evidence>
<dbReference type="InterPro" id="IPR027791">
    <property type="entry name" value="Galactosyl_T_C"/>
</dbReference>
<keyword evidence="1 4" id="KW-0808">Transferase</keyword>
<dbReference type="EMBL" id="QPJQ01000038">
    <property type="protein sequence ID" value="RCW95478.1"/>
    <property type="molecule type" value="Genomic_DNA"/>
</dbReference>
<dbReference type="Pfam" id="PF02709">
    <property type="entry name" value="Glyco_transf_7C"/>
    <property type="match status" value="1"/>
</dbReference>
<dbReference type="RefSeq" id="WP_114413341.1">
    <property type="nucleotide sequence ID" value="NZ_QPJQ01000038.1"/>
</dbReference>
<dbReference type="PANTHER" id="PTHR43685">
    <property type="entry name" value="GLYCOSYLTRANSFERASE"/>
    <property type="match status" value="1"/>
</dbReference>
<evidence type="ECO:0000313" key="5">
    <source>
        <dbReference type="Proteomes" id="UP000253506"/>
    </source>
</evidence>
<dbReference type="SUPFAM" id="SSF53448">
    <property type="entry name" value="Nucleotide-diphospho-sugar transferases"/>
    <property type="match status" value="1"/>
</dbReference>
<evidence type="ECO:0000256" key="1">
    <source>
        <dbReference type="ARBA" id="ARBA00022679"/>
    </source>
</evidence>